<dbReference type="PANTHER" id="PTHR42687">
    <property type="entry name" value="L-THREONINE 3-DEHYDROGENASE"/>
    <property type="match status" value="1"/>
</dbReference>
<dbReference type="EMBL" id="KF540248">
    <property type="protein sequence ID" value="AIF26839.1"/>
    <property type="molecule type" value="Genomic_DNA"/>
</dbReference>
<reference evidence="3" key="1">
    <citation type="submission" date="2013-08" db="EMBL/GenBank/DDBJ databases">
        <title>Comparison of modified E. coli strains.</title>
        <authorList>
            <person name="Juergensen J."/>
            <person name="Bonge A."/>
            <person name="Streit W.R."/>
        </authorList>
    </citation>
    <scope>NUCLEOTIDE SEQUENCE</scope>
</reference>
<dbReference type="PANTHER" id="PTHR42687:SF1">
    <property type="entry name" value="L-THREONINE 3-DEHYDROGENASE, MITOCHONDRIAL"/>
    <property type="match status" value="1"/>
</dbReference>
<protein>
    <submittedName>
        <fullName evidence="3">Putative epimerase</fullName>
    </submittedName>
</protein>
<dbReference type="AlphaFoldDB" id="A0A0H3U888"/>
<organism evidence="3">
    <name type="scientific">uncultured bacterium fosmid pJB102C1</name>
    <dbReference type="NCBI Taxonomy" id="1478050"/>
    <lineage>
        <taxon>Bacteria</taxon>
        <taxon>environmental samples</taxon>
    </lineage>
</organism>
<dbReference type="Pfam" id="PF01370">
    <property type="entry name" value="Epimerase"/>
    <property type="match status" value="1"/>
</dbReference>
<proteinExistence type="inferred from homology"/>
<dbReference type="InterPro" id="IPR036291">
    <property type="entry name" value="NAD(P)-bd_dom_sf"/>
</dbReference>
<comment type="similarity">
    <text evidence="1">Belongs to the NAD(P)-dependent epimerase/dehydratase family.</text>
</comment>
<accession>A0A0H3U888</accession>
<dbReference type="InterPro" id="IPR001509">
    <property type="entry name" value="Epimerase_deHydtase"/>
</dbReference>
<evidence type="ECO:0000256" key="1">
    <source>
        <dbReference type="ARBA" id="ARBA00007637"/>
    </source>
</evidence>
<feature type="domain" description="NAD-dependent epimerase/dehydratase" evidence="2">
    <location>
        <begin position="6"/>
        <end position="164"/>
    </location>
</feature>
<evidence type="ECO:0000313" key="3">
    <source>
        <dbReference type="EMBL" id="AIF26839.1"/>
    </source>
</evidence>
<name>A0A0H3U888_9BACT</name>
<dbReference type="GO" id="GO:0006567">
    <property type="term" value="P:L-threonine catabolic process"/>
    <property type="evidence" value="ECO:0007669"/>
    <property type="project" value="TreeGrafter"/>
</dbReference>
<dbReference type="Gene3D" id="3.40.50.720">
    <property type="entry name" value="NAD(P)-binding Rossmann-like Domain"/>
    <property type="match status" value="1"/>
</dbReference>
<evidence type="ECO:0000259" key="2">
    <source>
        <dbReference type="Pfam" id="PF01370"/>
    </source>
</evidence>
<sequence>MSKTTVFLTGATGTMGWAGLQELLAHKENYNIRVLARHSEKNIKKLAPLMDDIEVIWGDLTKYEDVKKGIDGSDIVLHVGGMVSPQADYRPKATRRTNITAAEHIVKAVLAQENQPKVVYIGSVAQMGDRREPLHWGRTGDPICVSAYDHYGITKAQAERIITDSGIKCWASLRQSGILYPAILKNYDPIMFHVPIRGVLEWATVEDSGRLLEGVCRPSVPAEFWNRYYNIGSGDQYRISNYKFECLLLDAIGCPRPEQIFESKWFTTRNFHGMWYYDGDDLENFIHFRANVPVEEYFRQMANAETLPAGIKFAAKTHIAKLFPHCVKLAMRAMAYSEEHGTQWWIRHNKEQRINAYYGSLEKYKAIRPWKEMDLSEPSREKVVVLDHGYDEHKPMEEFTIEDMQQAAAFRGGKCLSETMTTGDWDTKLLWEAANGEQFEASPRLILLGGHWAPSDMPWPYEGDENARPWHWDEVAKHNPFFAQLWAPLHDADEDNVYDYHVFDGWEARKK</sequence>
<dbReference type="SUPFAM" id="SSF51735">
    <property type="entry name" value="NAD(P)-binding Rossmann-fold domains"/>
    <property type="match status" value="1"/>
</dbReference>
<dbReference type="GO" id="GO:0008743">
    <property type="term" value="F:L-threonine 3-dehydrogenase activity"/>
    <property type="evidence" value="ECO:0007669"/>
    <property type="project" value="TreeGrafter"/>
</dbReference>
<dbReference type="InterPro" id="IPR051225">
    <property type="entry name" value="NAD(P)_epim/dehydratase"/>
</dbReference>